<protein>
    <submittedName>
        <fullName evidence="1">DUF465 domain-containing protein</fullName>
    </submittedName>
</protein>
<evidence type="ECO:0000313" key="2">
    <source>
        <dbReference type="Proteomes" id="UP001594351"/>
    </source>
</evidence>
<accession>A0ABV6YYV5</accession>
<gene>
    <name evidence="1" type="ORF">ACFL27_14385</name>
</gene>
<comment type="caution">
    <text evidence="1">The sequence shown here is derived from an EMBL/GenBank/DDBJ whole genome shotgun (WGS) entry which is preliminary data.</text>
</comment>
<proteinExistence type="predicted"/>
<reference evidence="1 2" key="1">
    <citation type="submission" date="2024-09" db="EMBL/GenBank/DDBJ databases">
        <title>Laminarin stimulates single cell rates of sulfate reduction while oxygen inhibits transcriptomic activity in coastal marine sediment.</title>
        <authorList>
            <person name="Lindsay M."/>
            <person name="Orcutt B."/>
            <person name="Emerson D."/>
            <person name="Stepanauskas R."/>
            <person name="D'Angelo T."/>
        </authorList>
    </citation>
    <scope>NUCLEOTIDE SEQUENCE [LARGE SCALE GENOMIC DNA]</scope>
    <source>
        <strain evidence="1">SAG AM-311-K15</strain>
    </source>
</reference>
<keyword evidence="2" id="KW-1185">Reference proteome</keyword>
<dbReference type="InterPro" id="IPR038444">
    <property type="entry name" value="DUF465_sf"/>
</dbReference>
<organism evidence="1 2">
    <name type="scientific">candidate division CSSED10-310 bacterium</name>
    <dbReference type="NCBI Taxonomy" id="2855610"/>
    <lineage>
        <taxon>Bacteria</taxon>
        <taxon>Bacteria division CSSED10-310</taxon>
    </lineage>
</organism>
<name>A0ABV6YYV5_UNCC1</name>
<dbReference type="InterPro" id="IPR007420">
    <property type="entry name" value="DUF465"/>
</dbReference>
<dbReference type="EMBL" id="JBHPBY010000183">
    <property type="protein sequence ID" value="MFC1851382.1"/>
    <property type="molecule type" value="Genomic_DNA"/>
</dbReference>
<sequence length="75" mass="9085">MRIDEAVLKEKLIHENPDFAKLAKKHREYDRDLQQLAKQPFLTPDEQIKETQLKKMKLKLKDEMAQIMWAERKHV</sequence>
<evidence type="ECO:0000313" key="1">
    <source>
        <dbReference type="EMBL" id="MFC1851382.1"/>
    </source>
</evidence>
<dbReference type="Proteomes" id="UP001594351">
    <property type="component" value="Unassembled WGS sequence"/>
</dbReference>
<dbReference type="Pfam" id="PF04325">
    <property type="entry name" value="DUF465"/>
    <property type="match status" value="1"/>
</dbReference>
<dbReference type="Gene3D" id="6.10.280.50">
    <property type="match status" value="1"/>
</dbReference>